<reference evidence="2" key="1">
    <citation type="submission" date="2011-06" db="EMBL/GenBank/DDBJ databases">
        <title>The complete genome of chromosome of Runella slithyformis DSM 19594.</title>
        <authorList>
            <consortium name="US DOE Joint Genome Institute (JGI-PGF)"/>
            <person name="Lucas S."/>
            <person name="Han J."/>
            <person name="Lapidus A."/>
            <person name="Bruce D."/>
            <person name="Goodwin L."/>
            <person name="Pitluck S."/>
            <person name="Peters L."/>
            <person name="Kyrpides N."/>
            <person name="Mavromatis K."/>
            <person name="Ivanova N."/>
            <person name="Ovchinnikova G."/>
            <person name="Zhang X."/>
            <person name="Misra M."/>
            <person name="Detter J.C."/>
            <person name="Tapia R."/>
            <person name="Han C."/>
            <person name="Land M."/>
            <person name="Hauser L."/>
            <person name="Markowitz V."/>
            <person name="Cheng J.-F."/>
            <person name="Hugenholtz P."/>
            <person name="Woyke T."/>
            <person name="Wu D."/>
            <person name="Tindall B."/>
            <person name="Faehrich R."/>
            <person name="Brambilla E."/>
            <person name="Klenk H.-P."/>
            <person name="Eisen J.A."/>
        </authorList>
    </citation>
    <scope>NUCLEOTIDE SEQUENCE [LARGE SCALE GENOMIC DNA]</scope>
    <source>
        <strain evidence="2">ATCC 29530 / DSM 19594 / LMG 11500 / NCIMB 11436 / LSU 4</strain>
    </source>
</reference>
<dbReference type="SUPFAM" id="SSF52172">
    <property type="entry name" value="CheY-like"/>
    <property type="match status" value="1"/>
</dbReference>
<keyword evidence="2" id="KW-1185">Reference proteome</keyword>
<evidence type="ECO:0000313" key="1">
    <source>
        <dbReference type="EMBL" id="AEI49489.1"/>
    </source>
</evidence>
<dbReference type="InterPro" id="IPR011006">
    <property type="entry name" value="CheY-like_superfamily"/>
</dbReference>
<proteinExistence type="predicted"/>
<organism evidence="1 2">
    <name type="scientific">Runella slithyformis (strain ATCC 29530 / DSM 19594 / LMG 11500 / NCIMB 11436 / LSU 4)</name>
    <dbReference type="NCBI Taxonomy" id="761193"/>
    <lineage>
        <taxon>Bacteria</taxon>
        <taxon>Pseudomonadati</taxon>
        <taxon>Bacteroidota</taxon>
        <taxon>Cytophagia</taxon>
        <taxon>Cytophagales</taxon>
        <taxon>Spirosomataceae</taxon>
        <taxon>Runella</taxon>
    </lineage>
</organism>
<name>A0A7U3ZLM9_RUNSL</name>
<evidence type="ECO:0000313" key="2">
    <source>
        <dbReference type="Proteomes" id="UP000000493"/>
    </source>
</evidence>
<accession>A0A7U3ZLM9</accession>
<gene>
    <name evidence="1" type="ordered locus">Runsl_3108</name>
</gene>
<sequence>MTTIKALLLQDCTSCMHPIDKVIEESGYEVLRVFASAPDELLRDIFTLQPDLIICEDAHSKLIMNIEQRIKKNIPIVFVGVAETCLTAKHIPNRPTAYLMWPFTAEVLRAMIQLLL</sequence>
<dbReference type="KEGG" id="rsi:Runsl_3108"/>
<dbReference type="Proteomes" id="UP000000493">
    <property type="component" value="Chromosome"/>
</dbReference>
<dbReference type="AlphaFoldDB" id="A0A7U3ZLM9"/>
<protein>
    <recommendedName>
        <fullName evidence="3">Response regulatory domain-containing protein</fullName>
    </recommendedName>
</protein>
<dbReference type="EMBL" id="CP002859">
    <property type="protein sequence ID" value="AEI49489.1"/>
    <property type="molecule type" value="Genomic_DNA"/>
</dbReference>
<dbReference type="RefSeq" id="WP_013928796.1">
    <property type="nucleotide sequence ID" value="NC_015703.1"/>
</dbReference>
<evidence type="ECO:0008006" key="3">
    <source>
        <dbReference type="Google" id="ProtNLM"/>
    </source>
</evidence>
<reference evidence="1 2" key="2">
    <citation type="journal article" date="2012" name="Stand. Genomic Sci.">
        <title>Complete genome sequence of the aquatic bacterium Runella slithyformis type strain (LSU 4(T)).</title>
        <authorList>
            <person name="Copeland A."/>
            <person name="Zhang X."/>
            <person name="Misra M."/>
            <person name="Lapidus A."/>
            <person name="Nolan M."/>
            <person name="Lucas S."/>
            <person name="Deshpande S."/>
            <person name="Cheng J.F."/>
            <person name="Tapia R."/>
            <person name="Goodwin L.A."/>
            <person name="Pitluck S."/>
            <person name="Liolios K."/>
            <person name="Pagani I."/>
            <person name="Ivanova N."/>
            <person name="Mikhailova N."/>
            <person name="Pati A."/>
            <person name="Chen A."/>
            <person name="Palaniappan K."/>
            <person name="Land M."/>
            <person name="Hauser L."/>
            <person name="Pan C."/>
            <person name="Jeffries C.D."/>
            <person name="Detter J.C."/>
            <person name="Brambilla E.M."/>
            <person name="Rohde M."/>
            <person name="Djao O.D."/>
            <person name="Goker M."/>
            <person name="Sikorski J."/>
            <person name="Tindall B.J."/>
            <person name="Woyke T."/>
            <person name="Bristow J."/>
            <person name="Eisen J.A."/>
            <person name="Markowitz V."/>
            <person name="Hugenholtz P."/>
            <person name="Kyrpides N.C."/>
            <person name="Klenk H.P."/>
            <person name="Mavromatis K."/>
        </authorList>
    </citation>
    <scope>NUCLEOTIDE SEQUENCE [LARGE SCALE GENOMIC DNA]</scope>
    <source>
        <strain evidence="2">ATCC 29530 / DSM 19594 / LMG 11500 / NCIMB 11436 / LSU 4</strain>
    </source>
</reference>